<dbReference type="AlphaFoldDB" id="A0A7V0Z6F1"/>
<sequence>MDKKKVLKIKWQRLISKGKTCPRCGSTERELNKAIAVLKKTLAPLDIEVVLEKGTISMSEFKKDSLQSNRIWINNRPLEDYIQGRVGQSACCDVCGPNECRTVEIGEQVYETIPSEIIIKAGLSAASQMVNARIGNSCCAE</sequence>
<gene>
    <name evidence="1" type="ORF">ENP86_07800</name>
</gene>
<evidence type="ECO:0000313" key="1">
    <source>
        <dbReference type="EMBL" id="HDY59438.1"/>
    </source>
</evidence>
<dbReference type="Pfam" id="PF10865">
    <property type="entry name" value="DUF2703"/>
    <property type="match status" value="1"/>
</dbReference>
<comment type="caution">
    <text evidence="1">The sequence shown here is derived from an EMBL/GenBank/DDBJ whole genome shotgun (WGS) entry which is preliminary data.</text>
</comment>
<protein>
    <submittedName>
        <fullName evidence="1">DUF2703 domain-containing protein</fullName>
    </submittedName>
</protein>
<accession>A0A7V0Z6F1</accession>
<reference evidence="1" key="1">
    <citation type="journal article" date="2020" name="mSystems">
        <title>Genome- and Community-Level Interaction Insights into Carbon Utilization and Element Cycling Functions of Hydrothermarchaeota in Hydrothermal Sediment.</title>
        <authorList>
            <person name="Zhou Z."/>
            <person name="Liu Y."/>
            <person name="Xu W."/>
            <person name="Pan J."/>
            <person name="Luo Z.H."/>
            <person name="Li M."/>
        </authorList>
    </citation>
    <scope>NUCLEOTIDE SEQUENCE [LARGE SCALE GENOMIC DNA]</scope>
    <source>
        <strain evidence="1">SpSt-258</strain>
    </source>
</reference>
<dbReference type="EMBL" id="DSKY01000020">
    <property type="protein sequence ID" value="HDY59438.1"/>
    <property type="molecule type" value="Genomic_DNA"/>
</dbReference>
<organism evidence="1">
    <name type="scientific">candidate division WOR-3 bacterium</name>
    <dbReference type="NCBI Taxonomy" id="2052148"/>
    <lineage>
        <taxon>Bacteria</taxon>
        <taxon>Bacteria division WOR-3</taxon>
    </lineage>
</organism>
<dbReference type="InterPro" id="IPR021219">
    <property type="entry name" value="DUF2703"/>
</dbReference>
<proteinExistence type="predicted"/>
<name>A0A7V0Z6F1_UNCW3</name>